<evidence type="ECO:0000313" key="2">
    <source>
        <dbReference type="EMBL" id="BAD90005.1"/>
    </source>
</evidence>
<sequence>MHSKFAVARNLQAACAVARSFLGPGKALKCIIDESSESRNILAGTIQAYLLAADGDPTASTLLLEALESQTGGPGATAASAPGSGATWLAAVCGLLLGGLLEAVEGQGVPYEAARQGLLAATAECCQVIRSCAVEIPLLRRSSLARELQQHLPPPLQQQQQLLLQQQLLREQLQEQAQPLAHQNGRRGTVAHQNAAAATAYAATTFDDDDGIDTENGDVVNEGEDGDEEARLQALEEEVSWFFGARELDAARAARAERRSLAALRRGGLGPLGSAAGAAAAAAGRGTGLGARPPGGGRDVRGRAGNDQDVPAFVAAGFGGPVLADGGAVTTAAAAVVAAAAAAAHRPQRQLLLPRSGPERQSLRQSRPDPDFAAAAGSAWLAPSPSPALCGRAAVPHALHGIMEEARLQVDTEAAAEVEVDGEMAAQAEALAAQLVCTAAAGLAHGRPREMQLAAAAVLVLLQPLLRHRCHHHYHHQQQQQQLQGKRQPPSLAQVAGWVQAAAADLSFERCVLPLELAGSSSFCRFRDAEQDPDPEVAFAARLLLRLQPLGVQLLLASGHVPDRVSSAVQQLSGGRVLVLGGAGVRAVRAAAACAAAAARATAAATAALEASAAAFRVCFCRLVAALRCGRVLPGGGAWEVAAAEQLELRARALERDIAAAQERQERQQERPARRQEWQQRRQERQQRRWQVAAEAAVQEEAAEVAAQAPAPPQRW</sequence>
<name>Q5DW75_CHLRE</name>
<feature type="compositionally biased region" description="Basic and acidic residues" evidence="1">
    <location>
        <begin position="357"/>
        <end position="370"/>
    </location>
</feature>
<protein>
    <submittedName>
        <fullName evidence="2">Putative signal transducer for phototaxis</fullName>
    </submittedName>
</protein>
<dbReference type="InterPro" id="IPR042984">
    <property type="entry name" value="BBS12"/>
</dbReference>
<dbReference type="PANTHER" id="PTHR46883">
    <property type="entry name" value="BARDET-BIEDL SYNDROME 12 PROTEIN"/>
    <property type="match status" value="1"/>
</dbReference>
<dbReference type="ExpressionAtlas" id="Q5DW75">
    <property type="expression patterns" value="baseline and differential"/>
</dbReference>
<evidence type="ECO:0000256" key="1">
    <source>
        <dbReference type="SAM" id="MobiDB-lite"/>
    </source>
</evidence>
<dbReference type="PANTHER" id="PTHR46883:SF1">
    <property type="entry name" value="BARDET-BIEDL SYNDROME 12 PROTEIN"/>
    <property type="match status" value="1"/>
</dbReference>
<organism evidence="2">
    <name type="scientific">Chlamydomonas reinhardtii</name>
    <name type="common">Chlamydomonas smithii</name>
    <dbReference type="NCBI Taxonomy" id="3055"/>
    <lineage>
        <taxon>Eukaryota</taxon>
        <taxon>Viridiplantae</taxon>
        <taxon>Chlorophyta</taxon>
        <taxon>core chlorophytes</taxon>
        <taxon>Chlorophyceae</taxon>
        <taxon>CS clade</taxon>
        <taxon>Chlamydomonadales</taxon>
        <taxon>Chlamydomonadaceae</taxon>
        <taxon>Chlamydomonas</taxon>
    </lineage>
</organism>
<proteinExistence type="predicted"/>
<feature type="compositionally biased region" description="Gly residues" evidence="1">
    <location>
        <begin position="285"/>
        <end position="297"/>
    </location>
</feature>
<gene>
    <name evidence="2" type="primary">LSP1</name>
</gene>
<dbReference type="AlphaFoldDB" id="Q5DW75"/>
<feature type="region of interest" description="Disordered" evidence="1">
    <location>
        <begin position="284"/>
        <end position="305"/>
    </location>
</feature>
<accession>Q5DW75</accession>
<reference evidence="2" key="1">
    <citation type="journal article" date="2005" name="J. Cell Sci.">
        <title>Phototactic activity in Chlamydomonas 'non-phototactic' mutants deficient in Ca2+-dependent control of flagellar dominance or in inner-arm dynein.</title>
        <authorList>
            <person name="Okita N."/>
            <person name="Isogai N."/>
            <person name="Hirono M."/>
            <person name="Kamiya R."/>
            <person name="Yoshimura K."/>
        </authorList>
    </citation>
    <scope>NUCLEOTIDE SEQUENCE</scope>
</reference>
<dbReference type="GO" id="GO:0051131">
    <property type="term" value="P:chaperone-mediated protein complex assembly"/>
    <property type="evidence" value="ECO:0007669"/>
    <property type="project" value="InterPro"/>
</dbReference>
<dbReference type="EMBL" id="AB194902">
    <property type="protein sequence ID" value="BAD90005.1"/>
    <property type="molecule type" value="Genomic_DNA"/>
</dbReference>
<feature type="region of interest" description="Disordered" evidence="1">
    <location>
        <begin position="349"/>
        <end position="371"/>
    </location>
</feature>
<feature type="region of interest" description="Disordered" evidence="1">
    <location>
        <begin position="663"/>
        <end position="686"/>
    </location>
</feature>
<dbReference type="HOGENOM" id="CLU_386049_0_0_1"/>